<dbReference type="AlphaFoldDB" id="A0A328PJ19"/>
<dbReference type="EMBL" id="QKVO01000004">
    <property type="protein sequence ID" value="RAO95073.1"/>
    <property type="molecule type" value="Genomic_DNA"/>
</dbReference>
<gene>
    <name evidence="1" type="ORF">DNK47_01530</name>
</gene>
<protein>
    <submittedName>
        <fullName evidence="1">Uncharacterized protein</fullName>
    </submittedName>
</protein>
<proteinExistence type="predicted"/>
<evidence type="ECO:0000313" key="2">
    <source>
        <dbReference type="Proteomes" id="UP000249762"/>
    </source>
</evidence>
<comment type="caution">
    <text evidence="1">The sequence shown here is derived from an EMBL/GenBank/DDBJ whole genome shotgun (WGS) entry which is preliminary data.</text>
</comment>
<dbReference type="OrthoDB" id="396389at2"/>
<reference evidence="2" key="1">
    <citation type="submission" date="2018-06" db="EMBL/GenBank/DDBJ databases">
        <authorList>
            <person name="Martinez Ocampo F."/>
            <person name="Quiroz Castaneda R.E."/>
            <person name="Rojas Lopez X."/>
        </authorList>
    </citation>
    <scope>NUCLEOTIDE SEQUENCE [LARGE SCALE GENOMIC DNA]</scope>
    <source>
        <strain evidence="2">INIFAP02</strain>
    </source>
</reference>
<accession>A0A328PJ19</accession>
<dbReference type="Proteomes" id="UP000249762">
    <property type="component" value="Unassembled WGS sequence"/>
</dbReference>
<sequence length="293" mass="34947">MLWIYLSKNLFALEIKQEDFFFKFNSEKILHLKRVDFETVKNQLTQVSLFEEHSHFIFEEYTGSFTELSSLFEKISISANVLITKSLESKIYLPPKLISQLADKDYWQFEPSIMSKERYLTRLLERYKLKKISSNLLEVIKKEAMGSHIQLKGVLTQLKLVVKSKGELTEDLIRNLIEANDVVPQLKNKYLFLEWYIGGRIKDWVLFLRTVLFKKNSSGDTLLEFLKYLAYSLNYHFWNERNDLEVQKFIREFSFNFLVFIETEIFKIKSNLTSGVLFFFWKHRPLNKLQLAI</sequence>
<dbReference type="RefSeq" id="WP_112665319.1">
    <property type="nucleotide sequence ID" value="NZ_QKVO01000004.1"/>
</dbReference>
<keyword evidence="2" id="KW-1185">Reference proteome</keyword>
<organism evidence="1 2">
    <name type="scientific">Mycoplasma wenyonii</name>
    <dbReference type="NCBI Taxonomy" id="65123"/>
    <lineage>
        <taxon>Bacteria</taxon>
        <taxon>Bacillati</taxon>
        <taxon>Mycoplasmatota</taxon>
        <taxon>Mollicutes</taxon>
        <taxon>Mycoplasmataceae</taxon>
        <taxon>Mycoplasma</taxon>
    </lineage>
</organism>
<name>A0A328PJ19_9MOLU</name>
<evidence type="ECO:0000313" key="1">
    <source>
        <dbReference type="EMBL" id="RAO95073.1"/>
    </source>
</evidence>